<evidence type="ECO:0000256" key="12">
    <source>
        <dbReference type="SAM" id="MobiDB-lite"/>
    </source>
</evidence>
<dbReference type="SUPFAM" id="SSF47384">
    <property type="entry name" value="Homodimeric domain of signal transducing histidine kinase"/>
    <property type="match status" value="1"/>
</dbReference>
<evidence type="ECO:0000256" key="8">
    <source>
        <dbReference type="ARBA" id="ARBA00022777"/>
    </source>
</evidence>
<dbReference type="InterPro" id="IPR004358">
    <property type="entry name" value="Sig_transdc_His_kin-like_C"/>
</dbReference>
<feature type="domain" description="HAMP" evidence="15">
    <location>
        <begin position="223"/>
        <end position="284"/>
    </location>
</feature>
<dbReference type="Proteomes" id="UP000315389">
    <property type="component" value="Unassembled WGS sequence"/>
</dbReference>
<evidence type="ECO:0000256" key="1">
    <source>
        <dbReference type="ARBA" id="ARBA00000085"/>
    </source>
</evidence>
<dbReference type="EC" id="2.7.13.3" evidence="4"/>
<dbReference type="PANTHER" id="PTHR45436:SF5">
    <property type="entry name" value="SENSOR HISTIDINE KINASE TRCS"/>
    <property type="match status" value="1"/>
</dbReference>
<evidence type="ECO:0000256" key="9">
    <source>
        <dbReference type="ARBA" id="ARBA00022989"/>
    </source>
</evidence>
<organism evidence="16 17">
    <name type="scientific">Rarobacter faecitabidus</name>
    <dbReference type="NCBI Taxonomy" id="13243"/>
    <lineage>
        <taxon>Bacteria</taxon>
        <taxon>Bacillati</taxon>
        <taxon>Actinomycetota</taxon>
        <taxon>Actinomycetes</taxon>
        <taxon>Micrococcales</taxon>
        <taxon>Rarobacteraceae</taxon>
        <taxon>Rarobacter</taxon>
    </lineage>
</organism>
<dbReference type="FunFam" id="1.10.287.130:FF:000001">
    <property type="entry name" value="Two-component sensor histidine kinase"/>
    <property type="match status" value="1"/>
</dbReference>
<evidence type="ECO:0000256" key="5">
    <source>
        <dbReference type="ARBA" id="ARBA00022553"/>
    </source>
</evidence>
<dbReference type="GO" id="GO:0005509">
    <property type="term" value="F:calcium ion binding"/>
    <property type="evidence" value="ECO:0007669"/>
    <property type="project" value="UniProtKB-ARBA"/>
</dbReference>
<dbReference type="EMBL" id="VFOS01000001">
    <property type="protein sequence ID" value="TQL63647.1"/>
    <property type="molecule type" value="Genomic_DNA"/>
</dbReference>
<evidence type="ECO:0000256" key="7">
    <source>
        <dbReference type="ARBA" id="ARBA00022692"/>
    </source>
</evidence>
<dbReference type="PANTHER" id="PTHR45436">
    <property type="entry name" value="SENSOR HISTIDINE KINASE YKOH"/>
    <property type="match status" value="1"/>
</dbReference>
<accession>A0A542ZTL3</accession>
<dbReference type="InterPro" id="IPR003594">
    <property type="entry name" value="HATPase_dom"/>
</dbReference>
<evidence type="ECO:0000313" key="16">
    <source>
        <dbReference type="EMBL" id="TQL63647.1"/>
    </source>
</evidence>
<dbReference type="InterPro" id="IPR005467">
    <property type="entry name" value="His_kinase_dom"/>
</dbReference>
<dbReference type="CDD" id="cd00082">
    <property type="entry name" value="HisKA"/>
    <property type="match status" value="1"/>
</dbReference>
<evidence type="ECO:0000256" key="6">
    <source>
        <dbReference type="ARBA" id="ARBA00022679"/>
    </source>
</evidence>
<gene>
    <name evidence="16" type="ORF">FB461_0114</name>
</gene>
<dbReference type="InterPro" id="IPR036097">
    <property type="entry name" value="HisK_dim/P_sf"/>
</dbReference>
<dbReference type="PROSITE" id="PS50109">
    <property type="entry name" value="HIS_KIN"/>
    <property type="match status" value="1"/>
</dbReference>
<feature type="transmembrane region" description="Helical" evidence="13">
    <location>
        <begin position="199"/>
        <end position="222"/>
    </location>
</feature>
<keyword evidence="7 13" id="KW-0812">Transmembrane</keyword>
<evidence type="ECO:0000256" key="3">
    <source>
        <dbReference type="ARBA" id="ARBA00004236"/>
    </source>
</evidence>
<keyword evidence="6" id="KW-0808">Transferase</keyword>
<evidence type="ECO:0000256" key="2">
    <source>
        <dbReference type="ARBA" id="ARBA00001968"/>
    </source>
</evidence>
<dbReference type="SMART" id="SM00304">
    <property type="entry name" value="HAMP"/>
    <property type="match status" value="1"/>
</dbReference>
<feature type="compositionally biased region" description="Acidic residues" evidence="12">
    <location>
        <begin position="87"/>
        <end position="102"/>
    </location>
</feature>
<name>A0A542ZTL3_RARFA</name>
<keyword evidence="9 13" id="KW-1133">Transmembrane helix</keyword>
<keyword evidence="11 13" id="KW-0472">Membrane</keyword>
<dbReference type="GO" id="GO:0000155">
    <property type="term" value="F:phosphorelay sensor kinase activity"/>
    <property type="evidence" value="ECO:0007669"/>
    <property type="project" value="InterPro"/>
</dbReference>
<dbReference type="PRINTS" id="PR00344">
    <property type="entry name" value="BCTRLSENSOR"/>
</dbReference>
<dbReference type="InterPro" id="IPR050428">
    <property type="entry name" value="TCS_sensor_his_kinase"/>
</dbReference>
<feature type="domain" description="Histidine kinase" evidence="14">
    <location>
        <begin position="299"/>
        <end position="514"/>
    </location>
</feature>
<dbReference type="Pfam" id="PF00512">
    <property type="entry name" value="HisKA"/>
    <property type="match status" value="1"/>
</dbReference>
<reference evidence="16 17" key="1">
    <citation type="submission" date="2019-06" db="EMBL/GenBank/DDBJ databases">
        <title>Sequencing the genomes of 1000 actinobacteria strains.</title>
        <authorList>
            <person name="Klenk H.-P."/>
        </authorList>
    </citation>
    <scope>NUCLEOTIDE SEQUENCE [LARGE SCALE GENOMIC DNA]</scope>
    <source>
        <strain evidence="16 17">DSM 4813</strain>
    </source>
</reference>
<feature type="region of interest" description="Disordered" evidence="12">
    <location>
        <begin position="55"/>
        <end position="112"/>
    </location>
</feature>
<evidence type="ECO:0000259" key="14">
    <source>
        <dbReference type="PROSITE" id="PS50109"/>
    </source>
</evidence>
<evidence type="ECO:0000259" key="15">
    <source>
        <dbReference type="PROSITE" id="PS50885"/>
    </source>
</evidence>
<evidence type="ECO:0000256" key="10">
    <source>
        <dbReference type="ARBA" id="ARBA00023012"/>
    </source>
</evidence>
<evidence type="ECO:0000256" key="4">
    <source>
        <dbReference type="ARBA" id="ARBA00012438"/>
    </source>
</evidence>
<dbReference type="Gene3D" id="6.10.340.10">
    <property type="match status" value="1"/>
</dbReference>
<dbReference type="SUPFAM" id="SSF55874">
    <property type="entry name" value="ATPase domain of HSP90 chaperone/DNA topoisomerase II/histidine kinase"/>
    <property type="match status" value="1"/>
</dbReference>
<sequence length="514" mass="54427">MPRTLVGRRSTLRTQIVVLVVVLLALLSTVITAVSYFSIRSTLISELDSQLQVASSRTVGMRGPLPGGRRPPEPSGSTPFPVNQDDANQDDESPDAADEDEPGPGAQIPNAVSGGTIVVRVQDGEVFDAGYFDPATGDYLALTTDQKTALITGAQDRKITAVSVPGLGSVRAISRTNSTGEQFITAMPTAQVDSSLARYLALSAGVSLATLAGAGVIGTILVRRSLRPLARVAAAASEVAEMELSRGEVAVIPSVPVDEHSVAEADQVGRALNTMLRHVESSLNARHESETQVRQFVADASHELRTPLASIRGYAELVERSDYELAESTRRYIDRIHSESVRMGGLVEDMLLLARMDAGRPLEREPVDLTALAIDCIADAHAAGPDHTWLLGDVADGAVEVAGDEARLQQVLVNLLANARIHTPPGTTVITSVGIEGDEALIEVRDDGPGIDPAVLPRIFQRFVRADGARNRVGGSTGLGLAIVEATVKSHGGRIEVTSEPGDTRFTIHLPLGR</sequence>
<dbReference type="AlphaFoldDB" id="A0A542ZTL3"/>
<evidence type="ECO:0000256" key="11">
    <source>
        <dbReference type="ARBA" id="ARBA00023136"/>
    </source>
</evidence>
<dbReference type="InterPro" id="IPR036890">
    <property type="entry name" value="HATPase_C_sf"/>
</dbReference>
<dbReference type="GO" id="GO:0005886">
    <property type="term" value="C:plasma membrane"/>
    <property type="evidence" value="ECO:0007669"/>
    <property type="project" value="UniProtKB-SubCell"/>
</dbReference>
<dbReference type="PROSITE" id="PS50885">
    <property type="entry name" value="HAMP"/>
    <property type="match status" value="1"/>
</dbReference>
<dbReference type="Pfam" id="PF02518">
    <property type="entry name" value="HATPase_c"/>
    <property type="match status" value="1"/>
</dbReference>
<dbReference type="InterPro" id="IPR003660">
    <property type="entry name" value="HAMP_dom"/>
</dbReference>
<dbReference type="CDD" id="cd00075">
    <property type="entry name" value="HATPase"/>
    <property type="match status" value="1"/>
</dbReference>
<dbReference type="SMART" id="SM00388">
    <property type="entry name" value="HisKA"/>
    <property type="match status" value="1"/>
</dbReference>
<dbReference type="OrthoDB" id="9786919at2"/>
<dbReference type="FunFam" id="3.30.565.10:FF:000006">
    <property type="entry name" value="Sensor histidine kinase WalK"/>
    <property type="match status" value="1"/>
</dbReference>
<dbReference type="SMART" id="SM00387">
    <property type="entry name" value="HATPase_c"/>
    <property type="match status" value="1"/>
</dbReference>
<keyword evidence="17" id="KW-1185">Reference proteome</keyword>
<comment type="cofactor">
    <cofactor evidence="2">
        <name>a divalent metal cation</name>
        <dbReference type="ChEBI" id="CHEBI:60240"/>
    </cofactor>
</comment>
<keyword evidence="10" id="KW-0902">Two-component regulatory system</keyword>
<dbReference type="Gene3D" id="3.30.565.10">
    <property type="entry name" value="Histidine kinase-like ATPase, C-terminal domain"/>
    <property type="match status" value="1"/>
</dbReference>
<comment type="subcellular location">
    <subcellularLocation>
        <location evidence="3">Cell membrane</location>
    </subcellularLocation>
</comment>
<proteinExistence type="predicted"/>
<dbReference type="InterPro" id="IPR003661">
    <property type="entry name" value="HisK_dim/P_dom"/>
</dbReference>
<comment type="catalytic activity">
    <reaction evidence="1">
        <text>ATP + protein L-histidine = ADP + protein N-phospho-L-histidine.</text>
        <dbReference type="EC" id="2.7.13.3"/>
    </reaction>
</comment>
<evidence type="ECO:0000256" key="13">
    <source>
        <dbReference type="SAM" id="Phobius"/>
    </source>
</evidence>
<keyword evidence="5" id="KW-0597">Phosphoprotein</keyword>
<comment type="caution">
    <text evidence="16">The sequence shown here is derived from an EMBL/GenBank/DDBJ whole genome shotgun (WGS) entry which is preliminary data.</text>
</comment>
<protein>
    <recommendedName>
        <fullName evidence="4">histidine kinase</fullName>
        <ecNumber evidence="4">2.7.13.3</ecNumber>
    </recommendedName>
</protein>
<dbReference type="Gene3D" id="1.10.287.130">
    <property type="match status" value="1"/>
</dbReference>
<keyword evidence="8 16" id="KW-0418">Kinase</keyword>
<dbReference type="RefSeq" id="WP_142117973.1">
    <property type="nucleotide sequence ID" value="NZ_BAAASV010000002.1"/>
</dbReference>
<evidence type="ECO:0000313" key="17">
    <source>
        <dbReference type="Proteomes" id="UP000315389"/>
    </source>
</evidence>